<evidence type="ECO:0000256" key="9">
    <source>
        <dbReference type="ARBA" id="ARBA00022833"/>
    </source>
</evidence>
<feature type="transmembrane region" description="Helical" evidence="19">
    <location>
        <begin position="7"/>
        <end position="25"/>
    </location>
</feature>
<evidence type="ECO:0000313" key="22">
    <source>
        <dbReference type="EMBL" id="KAL1020898.1"/>
    </source>
</evidence>
<evidence type="ECO:0000256" key="15">
    <source>
        <dbReference type="ARBA" id="ARBA00023242"/>
    </source>
</evidence>
<gene>
    <name evidence="22" type="ORF">UPYG_G00006120</name>
</gene>
<evidence type="ECO:0000259" key="20">
    <source>
        <dbReference type="PROSITE" id="PS50076"/>
    </source>
</evidence>
<dbReference type="AlphaFoldDB" id="A0ABD0XHH5"/>
<evidence type="ECO:0000256" key="8">
    <source>
        <dbReference type="ARBA" id="ARBA00022771"/>
    </source>
</evidence>
<dbReference type="Gene3D" id="1.10.287.110">
    <property type="entry name" value="DnaJ domain"/>
    <property type="match status" value="1"/>
</dbReference>
<feature type="compositionally biased region" description="Polar residues" evidence="18">
    <location>
        <begin position="380"/>
        <end position="400"/>
    </location>
</feature>
<dbReference type="InterPro" id="IPR001623">
    <property type="entry name" value="DnaJ_domain"/>
</dbReference>
<dbReference type="PROSITE" id="PS00028">
    <property type="entry name" value="ZINC_FINGER_C2H2_1"/>
    <property type="match status" value="5"/>
</dbReference>
<feature type="region of interest" description="Disordered" evidence="18">
    <location>
        <begin position="332"/>
        <end position="427"/>
    </location>
</feature>
<name>A0ABD0XHH5_UMBPY</name>
<keyword evidence="12" id="KW-0238">DNA-binding</keyword>
<dbReference type="SUPFAM" id="SSF57667">
    <property type="entry name" value="beta-beta-alpha zinc fingers"/>
    <property type="match status" value="3"/>
</dbReference>
<evidence type="ECO:0000256" key="17">
    <source>
        <dbReference type="PROSITE-ProRule" id="PRU00042"/>
    </source>
</evidence>
<keyword evidence="11" id="KW-0805">Transcription regulation</keyword>
<keyword evidence="5 19" id="KW-0812">Transmembrane</keyword>
<keyword evidence="9" id="KW-0862">Zinc</keyword>
<keyword evidence="6" id="KW-0479">Metal-binding</keyword>
<feature type="transmembrane region" description="Helical" evidence="19">
    <location>
        <begin position="185"/>
        <end position="203"/>
    </location>
</feature>
<evidence type="ECO:0000256" key="12">
    <source>
        <dbReference type="ARBA" id="ARBA00023125"/>
    </source>
</evidence>
<evidence type="ECO:0000256" key="7">
    <source>
        <dbReference type="ARBA" id="ARBA00022737"/>
    </source>
</evidence>
<evidence type="ECO:0000256" key="18">
    <source>
        <dbReference type="SAM" id="MobiDB-lite"/>
    </source>
</evidence>
<dbReference type="PANTHER" id="PTHR44733">
    <property type="entry name" value="DNAJ HOMOLOG SUBFAMILY C MEMBER 22"/>
    <property type="match status" value="1"/>
</dbReference>
<feature type="compositionally biased region" description="Basic and acidic residues" evidence="18">
    <location>
        <begin position="669"/>
        <end position="681"/>
    </location>
</feature>
<feature type="compositionally biased region" description="Polar residues" evidence="18">
    <location>
        <begin position="769"/>
        <end position="787"/>
    </location>
</feature>
<dbReference type="Pfam" id="PF00096">
    <property type="entry name" value="zf-C2H2"/>
    <property type="match status" value="3"/>
</dbReference>
<dbReference type="Gene3D" id="3.30.160.60">
    <property type="entry name" value="Classic Zinc Finger"/>
    <property type="match status" value="4"/>
</dbReference>
<comment type="function">
    <text evidence="1">May function as a co-chaperone.</text>
</comment>
<dbReference type="SMART" id="SM00355">
    <property type="entry name" value="ZnF_C2H2"/>
    <property type="match status" value="6"/>
</dbReference>
<dbReference type="GO" id="GO:0016020">
    <property type="term" value="C:membrane"/>
    <property type="evidence" value="ECO:0007669"/>
    <property type="project" value="UniProtKB-SubCell"/>
</dbReference>
<evidence type="ECO:0000256" key="14">
    <source>
        <dbReference type="ARBA" id="ARBA00023163"/>
    </source>
</evidence>
<dbReference type="FunFam" id="3.30.160.60:FF:000080">
    <property type="entry name" value="IKAROS family zinc finger 4"/>
    <property type="match status" value="1"/>
</dbReference>
<dbReference type="CDD" id="cd06257">
    <property type="entry name" value="DnaJ"/>
    <property type="match status" value="1"/>
</dbReference>
<keyword evidence="8 17" id="KW-0863">Zinc-finger</keyword>
<comment type="caution">
    <text evidence="22">The sequence shown here is derived from an EMBL/GenBank/DDBJ whole genome shotgun (WGS) entry which is preliminary data.</text>
</comment>
<dbReference type="SUPFAM" id="SSF46565">
    <property type="entry name" value="Chaperone J-domain"/>
    <property type="match status" value="1"/>
</dbReference>
<accession>A0ABD0XHH5</accession>
<comment type="subcellular location">
    <subcellularLocation>
        <location evidence="3">Membrane</location>
        <topology evidence="3">Multi-pass membrane protein</topology>
    </subcellularLocation>
    <subcellularLocation>
        <location evidence="2">Nucleus</location>
    </subcellularLocation>
</comment>
<comment type="similarity">
    <text evidence="16">Belongs to the Ikaros C2H2-type zinc-finger protein family.</text>
</comment>
<evidence type="ECO:0000256" key="1">
    <source>
        <dbReference type="ARBA" id="ARBA00002080"/>
    </source>
</evidence>
<evidence type="ECO:0000256" key="4">
    <source>
        <dbReference type="ARBA" id="ARBA00020945"/>
    </source>
</evidence>
<proteinExistence type="inferred from homology"/>
<keyword evidence="7" id="KW-0677">Repeat</keyword>
<dbReference type="Proteomes" id="UP001557470">
    <property type="component" value="Unassembled WGS sequence"/>
</dbReference>
<feature type="transmembrane region" description="Helical" evidence="19">
    <location>
        <begin position="31"/>
        <end position="50"/>
    </location>
</feature>
<dbReference type="Pfam" id="PF00226">
    <property type="entry name" value="DnaJ"/>
    <property type="match status" value="1"/>
</dbReference>
<dbReference type="PRINTS" id="PR00625">
    <property type="entry name" value="JDOMAIN"/>
</dbReference>
<evidence type="ECO:0000256" key="6">
    <source>
        <dbReference type="ARBA" id="ARBA00022723"/>
    </source>
</evidence>
<dbReference type="Pfam" id="PF05154">
    <property type="entry name" value="TM2"/>
    <property type="match status" value="1"/>
</dbReference>
<dbReference type="SMART" id="SM00271">
    <property type="entry name" value="DnaJ"/>
    <property type="match status" value="1"/>
</dbReference>
<keyword evidence="10 19" id="KW-1133">Transmembrane helix</keyword>
<feature type="compositionally biased region" description="Low complexity" evidence="18">
    <location>
        <begin position="804"/>
        <end position="814"/>
    </location>
</feature>
<sequence length="958" mass="106168">MVKKVTVTYALWAFGGPLGLHHLYLGRDSHALLWMLTLGGFGVGWARELLRIPAYVGEANREVERERRVALIGLNSLSFFYLIVLPLSVGAGVHLVSSVGEQTTDLHKTLLACVATSTVFYGSTISPLPISIAASVTATQHRRFKTRGPSGRHQELGPRLFRLTLAWLAFSAPLGYCIFHNTTATLYYLSDCVTALLDMFWFFPWLRSVVEYFLLLPYRILCAFTGWGPSEESWRKVLEILLTERSQREREAMAVLSVGEEASADEIARSYRELVKIWHPDHNPGSKMEESQKMFIQIQEAYETLLKRQKPHRKRRSRRCCCRQRQPPDILSFRNKTSVVRQSAGDKMNADHCNGRPYMSGSVGEPGMEHRGLYGGPNDATVSTPNSRQSSPKPSLTVNSIKVEVYSDEEPTAVPQPERREERENDDGWRDYTLEKESVGELGVLGNQGSVYGKLASPQSASPGPIRLPNGKLKCDVCGMICIGPNVLMVHKRSHTGERPFRCTECGASFTQKGNLLRHIKLHSGEKPFKCPFCNYACRRRDALSGHIRTHTVSSATVGKPYSCSYCGRSYKQQSSLGEHLEHCHIYLKNLQDHQPARNTDQTAQAEECPSMESKPVVQSSSEKLSNVDRLANGITKRKSSTPQKFLGEKHMKLHVPDMSYPLSTGPETHGERDHSVPTSHPEDGAGAAWLVGGQYMGTCGAGEELGSEPSQLAPPHPVGLPLSDPGAVLSSLYCHMTPLGSPVNGRAVISVGLSGQKRDEGSMEVPSGPSQTHSPTVHNGHSNGPHNSKDKSDTESTAEDQPSTRATPPTSSSNNQQHLLHHIQYLPPALLRSRPYLCPNPSRAKVPHTEKERWDSVCPMPISSPTPVMESGGPSSGSPPISREAFIEVQVVDGAGRAVRSFRCEHCRMFFLDHVMFTIHMGSHGFRQPFQCNVCGHRSWNRYQFTSHIIRGEHQVG</sequence>
<dbReference type="GO" id="GO:0008270">
    <property type="term" value="F:zinc ion binding"/>
    <property type="evidence" value="ECO:0007669"/>
    <property type="project" value="UniProtKB-KW"/>
</dbReference>
<feature type="transmembrane region" description="Helical" evidence="19">
    <location>
        <begin position="160"/>
        <end position="179"/>
    </location>
</feature>
<evidence type="ECO:0000256" key="19">
    <source>
        <dbReference type="SAM" id="Phobius"/>
    </source>
</evidence>
<feature type="domain" description="C2H2-type" evidence="21">
    <location>
        <begin position="501"/>
        <end position="528"/>
    </location>
</feature>
<feature type="domain" description="J" evidence="20">
    <location>
        <begin position="251"/>
        <end position="320"/>
    </location>
</feature>
<evidence type="ECO:0000259" key="21">
    <source>
        <dbReference type="PROSITE" id="PS50157"/>
    </source>
</evidence>
<evidence type="ECO:0000256" key="2">
    <source>
        <dbReference type="ARBA" id="ARBA00004123"/>
    </source>
</evidence>
<evidence type="ECO:0000256" key="11">
    <source>
        <dbReference type="ARBA" id="ARBA00023015"/>
    </source>
</evidence>
<dbReference type="PROSITE" id="PS50076">
    <property type="entry name" value="DNAJ_2"/>
    <property type="match status" value="1"/>
</dbReference>
<feature type="region of interest" description="Disordered" evidence="18">
    <location>
        <begin position="755"/>
        <end position="817"/>
    </location>
</feature>
<dbReference type="InterPro" id="IPR036869">
    <property type="entry name" value="J_dom_sf"/>
</dbReference>
<organism evidence="22 23">
    <name type="scientific">Umbra pygmaea</name>
    <name type="common">Eastern mudminnow</name>
    <dbReference type="NCBI Taxonomy" id="75934"/>
    <lineage>
        <taxon>Eukaryota</taxon>
        <taxon>Metazoa</taxon>
        <taxon>Chordata</taxon>
        <taxon>Craniata</taxon>
        <taxon>Vertebrata</taxon>
        <taxon>Euteleostomi</taxon>
        <taxon>Actinopterygii</taxon>
        <taxon>Neopterygii</taxon>
        <taxon>Teleostei</taxon>
        <taxon>Protacanthopterygii</taxon>
        <taxon>Esociformes</taxon>
        <taxon>Umbridae</taxon>
        <taxon>Umbra</taxon>
    </lineage>
</organism>
<dbReference type="InterPro" id="IPR007829">
    <property type="entry name" value="TM2"/>
</dbReference>
<keyword evidence="15" id="KW-0539">Nucleus</keyword>
<evidence type="ECO:0000256" key="3">
    <source>
        <dbReference type="ARBA" id="ARBA00004141"/>
    </source>
</evidence>
<dbReference type="FunFam" id="3.30.160.60:FF:000168">
    <property type="entry name" value="zinc finger protein Eos isoform X1"/>
    <property type="match status" value="1"/>
</dbReference>
<evidence type="ECO:0000256" key="10">
    <source>
        <dbReference type="ARBA" id="ARBA00022989"/>
    </source>
</evidence>
<feature type="domain" description="C2H2-type" evidence="21">
    <location>
        <begin position="562"/>
        <end position="590"/>
    </location>
</feature>
<reference evidence="22 23" key="1">
    <citation type="submission" date="2024-06" db="EMBL/GenBank/DDBJ databases">
        <authorList>
            <person name="Pan Q."/>
            <person name="Wen M."/>
            <person name="Jouanno E."/>
            <person name="Zahm M."/>
            <person name="Klopp C."/>
            <person name="Cabau C."/>
            <person name="Louis A."/>
            <person name="Berthelot C."/>
            <person name="Parey E."/>
            <person name="Roest Crollius H."/>
            <person name="Montfort J."/>
            <person name="Robinson-Rechavi M."/>
            <person name="Bouchez O."/>
            <person name="Lampietro C."/>
            <person name="Lopez Roques C."/>
            <person name="Donnadieu C."/>
            <person name="Postlethwait J."/>
            <person name="Bobe J."/>
            <person name="Verreycken H."/>
            <person name="Guiguen Y."/>
        </authorList>
    </citation>
    <scope>NUCLEOTIDE SEQUENCE [LARGE SCALE GENOMIC DNA]</scope>
    <source>
        <strain evidence="22">Up_M1</strain>
        <tissue evidence="22">Testis</tissue>
    </source>
</reference>
<dbReference type="GO" id="GO:0005634">
    <property type="term" value="C:nucleus"/>
    <property type="evidence" value="ECO:0007669"/>
    <property type="project" value="UniProtKB-SubCell"/>
</dbReference>
<dbReference type="PROSITE" id="PS50157">
    <property type="entry name" value="ZINC_FINGER_C2H2_2"/>
    <property type="match status" value="5"/>
</dbReference>
<evidence type="ECO:0000256" key="16">
    <source>
        <dbReference type="ARBA" id="ARBA00038390"/>
    </source>
</evidence>
<dbReference type="EMBL" id="JAGEUA010000001">
    <property type="protein sequence ID" value="KAL1020898.1"/>
    <property type="molecule type" value="Genomic_DNA"/>
</dbReference>
<keyword evidence="23" id="KW-1185">Reference proteome</keyword>
<evidence type="ECO:0000313" key="23">
    <source>
        <dbReference type="Proteomes" id="UP001557470"/>
    </source>
</evidence>
<feature type="domain" description="C2H2-type" evidence="21">
    <location>
        <begin position="529"/>
        <end position="556"/>
    </location>
</feature>
<feature type="region of interest" description="Disordered" evidence="18">
    <location>
        <begin position="595"/>
        <end position="681"/>
    </location>
</feature>
<keyword evidence="13 19" id="KW-0472">Membrane</keyword>
<feature type="compositionally biased region" description="Basic and acidic residues" evidence="18">
    <location>
        <begin position="417"/>
        <end position="427"/>
    </location>
</feature>
<feature type="domain" description="C2H2-type" evidence="21">
    <location>
        <begin position="473"/>
        <end position="500"/>
    </location>
</feature>
<feature type="transmembrane region" description="Helical" evidence="19">
    <location>
        <begin position="71"/>
        <end position="97"/>
    </location>
</feature>
<evidence type="ECO:0000256" key="5">
    <source>
        <dbReference type="ARBA" id="ARBA00022692"/>
    </source>
</evidence>
<dbReference type="FunFam" id="3.30.160.60:FF:000037">
    <property type="entry name" value="B-cell lymphoma/leukemia 11A isoform X1"/>
    <property type="match status" value="1"/>
</dbReference>
<dbReference type="InterPro" id="IPR036236">
    <property type="entry name" value="Znf_C2H2_sf"/>
</dbReference>
<dbReference type="InterPro" id="IPR013087">
    <property type="entry name" value="Znf_C2H2_type"/>
</dbReference>
<dbReference type="PANTHER" id="PTHR44733:SF1">
    <property type="entry name" value="DNAJ HOMOLOG SUBFAMILY C MEMBER 22"/>
    <property type="match status" value="1"/>
</dbReference>
<evidence type="ECO:0000256" key="13">
    <source>
        <dbReference type="ARBA" id="ARBA00023136"/>
    </source>
</evidence>
<protein>
    <recommendedName>
        <fullName evidence="4">DnaJ homolog subfamily C member 22</fullName>
    </recommendedName>
</protein>
<keyword evidence="14" id="KW-0804">Transcription</keyword>
<feature type="domain" description="C2H2-type" evidence="21">
    <location>
        <begin position="903"/>
        <end position="930"/>
    </location>
</feature>
<dbReference type="GO" id="GO:0003677">
    <property type="term" value="F:DNA binding"/>
    <property type="evidence" value="ECO:0007669"/>
    <property type="project" value="UniProtKB-KW"/>
</dbReference>